<dbReference type="PROSITE" id="PS51078">
    <property type="entry name" value="ICLR_ED"/>
    <property type="match status" value="1"/>
</dbReference>
<keyword evidence="3" id="KW-0804">Transcription</keyword>
<evidence type="ECO:0000259" key="6">
    <source>
        <dbReference type="PROSITE" id="PS51078"/>
    </source>
</evidence>
<dbReference type="Proteomes" id="UP001365846">
    <property type="component" value="Unassembled WGS sequence"/>
</dbReference>
<evidence type="ECO:0000256" key="1">
    <source>
        <dbReference type="ARBA" id="ARBA00023015"/>
    </source>
</evidence>
<organism evidence="7 8">
    <name type="scientific">Variovorax ureilyticus</name>
    <dbReference type="NCBI Taxonomy" id="1836198"/>
    <lineage>
        <taxon>Bacteria</taxon>
        <taxon>Pseudomonadati</taxon>
        <taxon>Pseudomonadota</taxon>
        <taxon>Betaproteobacteria</taxon>
        <taxon>Burkholderiales</taxon>
        <taxon>Comamonadaceae</taxon>
        <taxon>Variovorax</taxon>
    </lineage>
</organism>
<dbReference type="InterPro" id="IPR036388">
    <property type="entry name" value="WH-like_DNA-bd_sf"/>
</dbReference>
<protein>
    <submittedName>
        <fullName evidence="7">IclR family transcriptional regulator</fullName>
    </submittedName>
</protein>
<evidence type="ECO:0000313" key="7">
    <source>
        <dbReference type="EMBL" id="MEJ8815596.1"/>
    </source>
</evidence>
<reference evidence="7 8" key="1">
    <citation type="submission" date="2024-03" db="EMBL/GenBank/DDBJ databases">
        <title>Novel species of the genus Variovorax.</title>
        <authorList>
            <person name="Liu Q."/>
            <person name="Xin Y.-H."/>
        </authorList>
    </citation>
    <scope>NUCLEOTIDE SEQUENCE [LARGE SCALE GENOMIC DNA]</scope>
    <source>
        <strain evidence="7 8">KACC 18899</strain>
    </source>
</reference>
<dbReference type="Gene3D" id="3.30.450.40">
    <property type="match status" value="1"/>
</dbReference>
<dbReference type="SUPFAM" id="SSF55781">
    <property type="entry name" value="GAF domain-like"/>
    <property type="match status" value="1"/>
</dbReference>
<feature type="region of interest" description="Disordered" evidence="4">
    <location>
        <begin position="1"/>
        <end position="30"/>
    </location>
</feature>
<gene>
    <name evidence="7" type="ORF">WKW77_31345</name>
</gene>
<dbReference type="InterPro" id="IPR036390">
    <property type="entry name" value="WH_DNA-bd_sf"/>
</dbReference>
<dbReference type="Pfam" id="PF01614">
    <property type="entry name" value="IclR_C"/>
    <property type="match status" value="1"/>
</dbReference>
<accession>A0ABU8VQH6</accession>
<sequence length="289" mass="31134">MASHQPDTRSVVREGAPRSHADAAHDDAAAASRDGALHRAAAVLRLLATAGRRGLALTDLAKAAGLPNSTMHRLLQQLQDERLAMRIESSRHYTVGPLAYEIGLAAAQQFDIRGLLRPALEALAREAGETAYLIMRSGDEAVCIDVAEGPTPLRVVTLHIGSRRPLGLGAGGLAILSALPPDERKGILENVTARIERHWGFPPELLAQSLEEATRRGHAVIRNRVNPGVTAVGMPFFDSLGQVIGAVTVAAANARMETARLAQLQQLLARTSRELRDALSGHQWRRRED</sequence>
<feature type="domain" description="IclR-ED" evidence="6">
    <location>
        <begin position="98"/>
        <end position="281"/>
    </location>
</feature>
<dbReference type="Pfam" id="PF09339">
    <property type="entry name" value="HTH_IclR"/>
    <property type="match status" value="1"/>
</dbReference>
<keyword evidence="8" id="KW-1185">Reference proteome</keyword>
<feature type="domain" description="HTH iclR-type" evidence="5">
    <location>
        <begin position="34"/>
        <end position="97"/>
    </location>
</feature>
<dbReference type="EMBL" id="JBBKZU010000021">
    <property type="protein sequence ID" value="MEJ8815596.1"/>
    <property type="molecule type" value="Genomic_DNA"/>
</dbReference>
<dbReference type="InterPro" id="IPR014757">
    <property type="entry name" value="Tscrpt_reg_IclR_C"/>
</dbReference>
<dbReference type="Gene3D" id="1.10.10.10">
    <property type="entry name" value="Winged helix-like DNA-binding domain superfamily/Winged helix DNA-binding domain"/>
    <property type="match status" value="1"/>
</dbReference>
<comment type="caution">
    <text evidence="7">The sequence shown here is derived from an EMBL/GenBank/DDBJ whole genome shotgun (WGS) entry which is preliminary data.</text>
</comment>
<dbReference type="SUPFAM" id="SSF46785">
    <property type="entry name" value="Winged helix' DNA-binding domain"/>
    <property type="match status" value="1"/>
</dbReference>
<evidence type="ECO:0000313" key="8">
    <source>
        <dbReference type="Proteomes" id="UP001365846"/>
    </source>
</evidence>
<proteinExistence type="predicted"/>
<dbReference type="RefSeq" id="WP_340360796.1">
    <property type="nucleotide sequence ID" value="NZ_JBBKZU010000021.1"/>
</dbReference>
<evidence type="ECO:0000259" key="5">
    <source>
        <dbReference type="PROSITE" id="PS51077"/>
    </source>
</evidence>
<evidence type="ECO:0000256" key="3">
    <source>
        <dbReference type="ARBA" id="ARBA00023163"/>
    </source>
</evidence>
<dbReference type="SMART" id="SM00346">
    <property type="entry name" value="HTH_ICLR"/>
    <property type="match status" value="1"/>
</dbReference>
<name>A0ABU8VQH6_9BURK</name>
<dbReference type="PANTHER" id="PTHR30136:SF35">
    <property type="entry name" value="HTH-TYPE TRANSCRIPTIONAL REGULATOR RV1719"/>
    <property type="match status" value="1"/>
</dbReference>
<keyword evidence="2" id="KW-0238">DNA-binding</keyword>
<evidence type="ECO:0000256" key="4">
    <source>
        <dbReference type="SAM" id="MobiDB-lite"/>
    </source>
</evidence>
<dbReference type="InterPro" id="IPR005471">
    <property type="entry name" value="Tscrpt_reg_IclR_N"/>
</dbReference>
<evidence type="ECO:0000256" key="2">
    <source>
        <dbReference type="ARBA" id="ARBA00023125"/>
    </source>
</evidence>
<dbReference type="InterPro" id="IPR050707">
    <property type="entry name" value="HTH_MetabolicPath_Reg"/>
</dbReference>
<dbReference type="PANTHER" id="PTHR30136">
    <property type="entry name" value="HELIX-TURN-HELIX TRANSCRIPTIONAL REGULATOR, ICLR FAMILY"/>
    <property type="match status" value="1"/>
</dbReference>
<dbReference type="PROSITE" id="PS51077">
    <property type="entry name" value="HTH_ICLR"/>
    <property type="match status" value="1"/>
</dbReference>
<feature type="compositionally biased region" description="Basic and acidic residues" evidence="4">
    <location>
        <begin position="1"/>
        <end position="28"/>
    </location>
</feature>
<dbReference type="InterPro" id="IPR029016">
    <property type="entry name" value="GAF-like_dom_sf"/>
</dbReference>
<keyword evidence="1" id="KW-0805">Transcription regulation</keyword>